<dbReference type="AlphaFoldDB" id="A0AAC9J050"/>
<dbReference type="SMART" id="SM00731">
    <property type="entry name" value="SprT"/>
    <property type="match status" value="1"/>
</dbReference>
<organism evidence="2 3">
    <name type="scientific">Virgibacillus halodenitrificans</name>
    <name type="common">Bacillus halodenitrificans</name>
    <dbReference type="NCBI Taxonomy" id="1482"/>
    <lineage>
        <taxon>Bacteria</taxon>
        <taxon>Bacillati</taxon>
        <taxon>Bacillota</taxon>
        <taxon>Bacilli</taxon>
        <taxon>Bacillales</taxon>
        <taxon>Bacillaceae</taxon>
        <taxon>Virgibacillus</taxon>
    </lineage>
</organism>
<name>A0AAC9J050_VIRHA</name>
<evidence type="ECO:0000313" key="2">
    <source>
        <dbReference type="EMBL" id="APC47114.1"/>
    </source>
</evidence>
<dbReference type="Pfam" id="PF10263">
    <property type="entry name" value="SprT-like"/>
    <property type="match status" value="1"/>
</dbReference>
<dbReference type="RefSeq" id="WP_019379206.1">
    <property type="nucleotide sequence ID" value="NZ_CP017962.1"/>
</dbReference>
<accession>A0AAC9J050</accession>
<dbReference type="KEGG" id="vhl:BME96_02400"/>
<feature type="domain" description="SprT-like" evidence="1">
    <location>
        <begin position="7"/>
        <end position="150"/>
    </location>
</feature>
<dbReference type="GO" id="GO:0006950">
    <property type="term" value="P:response to stress"/>
    <property type="evidence" value="ECO:0007669"/>
    <property type="project" value="UniProtKB-ARBA"/>
</dbReference>
<evidence type="ECO:0000259" key="1">
    <source>
        <dbReference type="SMART" id="SM00731"/>
    </source>
</evidence>
<reference evidence="2 3" key="1">
    <citation type="submission" date="2016-11" db="EMBL/GenBank/DDBJ databases">
        <title>Complete genome sequencing of Virgibacillus halodenitrificans PDB-F2.</title>
        <authorList>
            <person name="Sun Z."/>
            <person name="Zhou Y."/>
            <person name="Li H."/>
        </authorList>
    </citation>
    <scope>NUCLEOTIDE SEQUENCE [LARGE SCALE GENOMIC DNA]</scope>
    <source>
        <strain evidence="2 3">PDB-F2</strain>
    </source>
</reference>
<protein>
    <submittedName>
        <fullName evidence="2">SprT family protein</fullName>
    </submittedName>
</protein>
<evidence type="ECO:0000313" key="3">
    <source>
        <dbReference type="Proteomes" id="UP000182945"/>
    </source>
</evidence>
<gene>
    <name evidence="2" type="ORF">BME96_02400</name>
</gene>
<dbReference type="EMBL" id="CP017962">
    <property type="protein sequence ID" value="APC47114.1"/>
    <property type="molecule type" value="Genomic_DNA"/>
</dbReference>
<proteinExistence type="predicted"/>
<dbReference type="InterPro" id="IPR006640">
    <property type="entry name" value="SprT-like_domain"/>
</dbReference>
<dbReference type="NCBIfam" id="NF003339">
    <property type="entry name" value="PRK04351.1"/>
    <property type="match status" value="1"/>
</dbReference>
<sequence>MQLLNEKELFSLVNELSLAYFHKPFIDKVEFNHRLRTTGGRYIPNKRVVELNPKYFIEGDKEEFVGIIKHELCHYHLHIEGKGYKHGDKEFKELLAATRSPRHCQPLPSHKIEYKHKYICKKCSFIYNRRRRVNTQKYSCGRCRGKLKEVKE</sequence>
<dbReference type="GeneID" id="71513232"/>
<dbReference type="Proteomes" id="UP000182945">
    <property type="component" value="Chromosome"/>
</dbReference>